<dbReference type="SUPFAM" id="SSF51735">
    <property type="entry name" value="NAD(P)-binding Rossmann-fold domains"/>
    <property type="match status" value="1"/>
</dbReference>
<evidence type="ECO:0000256" key="1">
    <source>
        <dbReference type="ARBA" id="ARBA00004275"/>
    </source>
</evidence>
<evidence type="ECO:0000256" key="12">
    <source>
        <dbReference type="ARBA" id="ARBA00049556"/>
    </source>
</evidence>
<evidence type="ECO:0000256" key="3">
    <source>
        <dbReference type="ARBA" id="ARBA00022832"/>
    </source>
</evidence>
<keyword evidence="9" id="KW-0413">Isomerase</keyword>
<proteinExistence type="predicted"/>
<gene>
    <name evidence="15" type="primary">fadJ_1</name>
    <name evidence="15" type="ORF">MTDSW087_00027</name>
</gene>
<dbReference type="SUPFAM" id="SSF48179">
    <property type="entry name" value="6-phosphogluconate dehydrogenase C-terminal domain-like"/>
    <property type="match status" value="2"/>
</dbReference>
<dbReference type="InterPro" id="IPR029045">
    <property type="entry name" value="ClpP/crotonase-like_dom_sf"/>
</dbReference>
<dbReference type="Pfam" id="PF00725">
    <property type="entry name" value="3HCDH"/>
    <property type="match status" value="2"/>
</dbReference>
<evidence type="ECO:0000256" key="4">
    <source>
        <dbReference type="ARBA" id="ARBA00022963"/>
    </source>
</evidence>
<evidence type="ECO:0000256" key="9">
    <source>
        <dbReference type="ARBA" id="ARBA00023235"/>
    </source>
</evidence>
<dbReference type="Pfam" id="PF00378">
    <property type="entry name" value="ECH_1"/>
    <property type="match status" value="1"/>
</dbReference>
<dbReference type="FunFam" id="1.10.1040.50:FF:000006">
    <property type="entry name" value="Peroxisomal bifunctional enzyme"/>
    <property type="match status" value="1"/>
</dbReference>
<dbReference type="InterPro" id="IPR001753">
    <property type="entry name" value="Enoyl-CoA_hydra/iso"/>
</dbReference>
<dbReference type="Gene3D" id="1.10.1040.50">
    <property type="match status" value="1"/>
</dbReference>
<reference evidence="15 16" key="1">
    <citation type="submission" date="2019-06" db="EMBL/GenBank/DDBJ databases">
        <authorList>
            <person name="Rodrigo-Torres L."/>
            <person name="Arahal R. D."/>
            <person name="Lucena T."/>
        </authorList>
    </citation>
    <scope>NUCLEOTIDE SEQUENCE [LARGE SCALE GENOMIC DNA]</scope>
    <source>
        <strain evidence="15 16">SW08-7</strain>
    </source>
</reference>
<evidence type="ECO:0000313" key="15">
    <source>
        <dbReference type="EMBL" id="VUF10363.1"/>
    </source>
</evidence>
<protein>
    <submittedName>
        <fullName evidence="15">Fatty acid oxidation complex subunit alpha</fullName>
    </submittedName>
</protein>
<dbReference type="GO" id="GO:0003857">
    <property type="term" value="F:(3S)-3-hydroxyacyl-CoA dehydrogenase (NAD+) activity"/>
    <property type="evidence" value="ECO:0007669"/>
    <property type="project" value="UniProtKB-EC"/>
</dbReference>
<evidence type="ECO:0000313" key="16">
    <source>
        <dbReference type="Proteomes" id="UP000401717"/>
    </source>
</evidence>
<keyword evidence="8" id="KW-0576">Peroxisome</keyword>
<dbReference type="InterPro" id="IPR008927">
    <property type="entry name" value="6-PGluconate_DH-like_C_sf"/>
</dbReference>
<dbReference type="Pfam" id="PF02737">
    <property type="entry name" value="3HCDH_N"/>
    <property type="match status" value="1"/>
</dbReference>
<keyword evidence="6" id="KW-0520">NAD</keyword>
<keyword evidence="3" id="KW-0276">Fatty acid metabolism</keyword>
<evidence type="ECO:0000256" key="2">
    <source>
        <dbReference type="ARBA" id="ARBA00005005"/>
    </source>
</evidence>
<evidence type="ECO:0000256" key="10">
    <source>
        <dbReference type="ARBA" id="ARBA00023239"/>
    </source>
</evidence>
<dbReference type="GO" id="GO:0006635">
    <property type="term" value="P:fatty acid beta-oxidation"/>
    <property type="evidence" value="ECO:0007669"/>
    <property type="project" value="UniProtKB-UniPathway"/>
</dbReference>
<evidence type="ECO:0000256" key="6">
    <source>
        <dbReference type="ARBA" id="ARBA00023027"/>
    </source>
</evidence>
<evidence type="ECO:0000256" key="8">
    <source>
        <dbReference type="ARBA" id="ARBA00023140"/>
    </source>
</evidence>
<dbReference type="CDD" id="cd06558">
    <property type="entry name" value="crotonase-like"/>
    <property type="match status" value="1"/>
</dbReference>
<dbReference type="InterPro" id="IPR006176">
    <property type="entry name" value="3-OHacyl-CoA_DH_NAD-bd"/>
</dbReference>
<dbReference type="PANTHER" id="PTHR23309:SF51">
    <property type="entry name" value="3-HYDROXYACYL-COA DEHYDROGENASE-RELATED"/>
    <property type="match status" value="1"/>
</dbReference>
<organism evidence="15 16">
    <name type="scientific">Methylobacterium dankookense</name>
    <dbReference type="NCBI Taxonomy" id="560405"/>
    <lineage>
        <taxon>Bacteria</taxon>
        <taxon>Pseudomonadati</taxon>
        <taxon>Pseudomonadota</taxon>
        <taxon>Alphaproteobacteria</taxon>
        <taxon>Hyphomicrobiales</taxon>
        <taxon>Methylobacteriaceae</taxon>
        <taxon>Methylobacterium</taxon>
    </lineage>
</organism>
<dbReference type="Gene3D" id="3.40.50.720">
    <property type="entry name" value="NAD(P)-binding Rossmann-like Domain"/>
    <property type="match status" value="1"/>
</dbReference>
<dbReference type="PANTHER" id="PTHR23309">
    <property type="entry name" value="3-HYDROXYACYL-COA DEHYROGENASE"/>
    <property type="match status" value="1"/>
</dbReference>
<dbReference type="SUPFAM" id="SSF52096">
    <property type="entry name" value="ClpP/crotonase"/>
    <property type="match status" value="1"/>
</dbReference>
<dbReference type="AlphaFoldDB" id="A0A564FQC4"/>
<dbReference type="RefSeq" id="WP_144758455.1">
    <property type="nucleotide sequence ID" value="NZ_CABFVH010000001.1"/>
</dbReference>
<dbReference type="GO" id="GO:0070403">
    <property type="term" value="F:NAD+ binding"/>
    <property type="evidence" value="ECO:0007669"/>
    <property type="project" value="InterPro"/>
</dbReference>
<accession>A0A564FQC4</accession>
<evidence type="ECO:0000259" key="14">
    <source>
        <dbReference type="Pfam" id="PF02737"/>
    </source>
</evidence>
<keyword evidence="4" id="KW-0442">Lipid degradation</keyword>
<sequence length="696" mass="74139">MSDRTEMRREGRVAVITLANPPVNALGSALRESLAARIAEAGADPAILAIVLTGSGKLFCGGADITEFGRPPQGIDLNGLNAAVEGSGKPVIAAIHGQALGGGTELALSCHHRVATPRAKIGLPEVKLGIVPGAGGTQRLPRVVGPRKALEIITSGNPVGAEAAREMGLVDALTSEDNLVADAVAFAERLIAEGRPSPRIRDRDDRLAEGRDDPGLFDAFRAENARKFRGFEAPEACIACIRAACTMPFDQGLAFERETFLRLVAGAQSIAQRHVFFAEREAAKIPGLAADLPLLAVTRVGIIGAGTMGGGIAMNFLNAGIPVRIVEARAEALERGLATIRRNYESTARKGRISAADVETRMGLLEPGLDFEALADCDLVIEAAFENLDLKTEIFARLDRIAKADAILASNTSYLDIDAIAAATARPERVLGMHFFSPANVMRLLEVVRGARTAPAVVATAMALGRRIGKIAVLAGVCHGFIGNRILAQRQAQANRLVLEGATPSQVDRVVTDLGLPMGPFAMIDLAGLDLGWSRETSKGETVREILCERDRRGQKTAKGFYDYDESRKATPSPEVEAVIRAVAARQGVTQREIADREILERCLYPMVNEGAKILAEGKALRASDIDIVWINGYGWPVYSGGPMHWADGIGLSTIVERLRALEAEHGPDFKPAALLETLAAEGGSFSGFDKARRRS</sequence>
<keyword evidence="11" id="KW-0511">Multifunctional enzyme</keyword>
<keyword evidence="7" id="KW-0443">Lipid metabolism</keyword>
<dbReference type="InterPro" id="IPR006108">
    <property type="entry name" value="3HC_DH_C"/>
</dbReference>
<evidence type="ECO:0000256" key="5">
    <source>
        <dbReference type="ARBA" id="ARBA00023002"/>
    </source>
</evidence>
<feature type="domain" description="3-hydroxyacyl-CoA dehydrogenase C-terminal" evidence="13">
    <location>
        <begin position="480"/>
        <end position="564"/>
    </location>
</feature>
<name>A0A564FQC4_9HYPH</name>
<comment type="subcellular location">
    <subcellularLocation>
        <location evidence="1">Peroxisome</location>
    </subcellularLocation>
</comment>
<dbReference type="OrthoDB" id="9771883at2"/>
<dbReference type="Gene3D" id="3.90.226.10">
    <property type="entry name" value="2-enoyl-CoA Hydratase, Chain A, domain 1"/>
    <property type="match status" value="1"/>
</dbReference>
<dbReference type="GO" id="GO:0016853">
    <property type="term" value="F:isomerase activity"/>
    <property type="evidence" value="ECO:0007669"/>
    <property type="project" value="UniProtKB-KW"/>
</dbReference>
<dbReference type="FunFam" id="3.40.50.720:FF:000009">
    <property type="entry name" value="Fatty oxidation complex, alpha subunit"/>
    <property type="match status" value="1"/>
</dbReference>
<comment type="pathway">
    <text evidence="2">Lipid metabolism; fatty acid beta-oxidation.</text>
</comment>
<dbReference type="GO" id="GO:0004300">
    <property type="term" value="F:enoyl-CoA hydratase activity"/>
    <property type="evidence" value="ECO:0007669"/>
    <property type="project" value="UniProtKB-ARBA"/>
</dbReference>
<keyword evidence="10" id="KW-0456">Lyase</keyword>
<dbReference type="InterPro" id="IPR036291">
    <property type="entry name" value="NAD(P)-bd_dom_sf"/>
</dbReference>
<feature type="domain" description="3-hydroxyacyl-CoA dehydrogenase NAD binding" evidence="14">
    <location>
        <begin position="300"/>
        <end position="475"/>
    </location>
</feature>
<dbReference type="Proteomes" id="UP000401717">
    <property type="component" value="Unassembled WGS sequence"/>
</dbReference>
<dbReference type="EMBL" id="CABFVH010000001">
    <property type="protein sequence ID" value="VUF10363.1"/>
    <property type="molecule type" value="Genomic_DNA"/>
</dbReference>
<evidence type="ECO:0000256" key="11">
    <source>
        <dbReference type="ARBA" id="ARBA00023268"/>
    </source>
</evidence>
<comment type="catalytic activity">
    <reaction evidence="12">
        <text>a (3S)-3-hydroxyacyl-CoA + NAD(+) = a 3-oxoacyl-CoA + NADH + H(+)</text>
        <dbReference type="Rhea" id="RHEA:22432"/>
        <dbReference type="ChEBI" id="CHEBI:15378"/>
        <dbReference type="ChEBI" id="CHEBI:57318"/>
        <dbReference type="ChEBI" id="CHEBI:57540"/>
        <dbReference type="ChEBI" id="CHEBI:57945"/>
        <dbReference type="ChEBI" id="CHEBI:90726"/>
        <dbReference type="EC" id="1.1.1.35"/>
    </reaction>
</comment>
<keyword evidence="5" id="KW-0560">Oxidoreductase</keyword>
<evidence type="ECO:0000259" key="13">
    <source>
        <dbReference type="Pfam" id="PF00725"/>
    </source>
</evidence>
<evidence type="ECO:0000256" key="7">
    <source>
        <dbReference type="ARBA" id="ARBA00023098"/>
    </source>
</evidence>
<feature type="domain" description="3-hydroxyacyl-CoA dehydrogenase C-terminal" evidence="13">
    <location>
        <begin position="599"/>
        <end position="683"/>
    </location>
</feature>
<dbReference type="UniPathway" id="UPA00659"/>